<protein>
    <recommendedName>
        <fullName evidence="2">Alpha-macroglobulin-like TED domain-containing protein</fullName>
    </recommendedName>
</protein>
<reference evidence="3 4" key="1">
    <citation type="submission" date="2013-11" db="EMBL/GenBank/DDBJ databases">
        <title>Draft genome of the bovine lungworm Dictyocaulus viviparus.</title>
        <authorList>
            <person name="Mitreva M."/>
        </authorList>
    </citation>
    <scope>NUCLEOTIDE SEQUENCE [LARGE SCALE GENOMIC DNA]</scope>
    <source>
        <strain evidence="3 4">HannoverDv2000</strain>
    </source>
</reference>
<accession>A0A0D8X9T7</accession>
<dbReference type="STRING" id="29172.A0A0D8X9T7"/>
<dbReference type="Proteomes" id="UP000053766">
    <property type="component" value="Unassembled WGS sequence"/>
</dbReference>
<keyword evidence="4" id="KW-1185">Reference proteome</keyword>
<dbReference type="InterPro" id="IPR011626">
    <property type="entry name" value="Alpha-macroglobulin_TED"/>
</dbReference>
<dbReference type="InterPro" id="IPR008930">
    <property type="entry name" value="Terpenoid_cyclase/PrenylTrfase"/>
</dbReference>
<dbReference type="AlphaFoldDB" id="A0A0D8X9T7"/>
<dbReference type="OrthoDB" id="9998011at2759"/>
<dbReference type="SUPFAM" id="SSF48239">
    <property type="entry name" value="Terpenoid cyclases/Protein prenyltransferases"/>
    <property type="match status" value="1"/>
</dbReference>
<feature type="compositionally biased region" description="Polar residues" evidence="1">
    <location>
        <begin position="226"/>
        <end position="245"/>
    </location>
</feature>
<sequence length="666" mass="74915">MYKGKTGDFQTAFEYEYSFLSDILKVLSVELYQFKRFSQELNPNRQLMDASENRIGALISGMLRFSDCRNELVCGYAEYRGPRNSEERSMALTAIATSLLCEAAASSRIICGSLSFLLQSFLEDWGGNDISIDELIDLDRAVDREWFLKALLLQVSRDCAAYECVKSDEAWLKLVLSLYSIDEEWKWDIRTIAALAFMGTNATSEIMRIKMISMTNGRTPPFWNAGQTLPTTRSKNPSSNGLSATRRSKSGDVLVNALGILAFISSGAHKENIEWDLLANWLYEQQSKDGSFENAIDTYFASRALFEYGFRRKDVNENGNNLTMKIRCPSCETHTLNVTENANEIYIPTQARNLTFETEGHGKAIVGIRVVARKRQRSRRGLDQDDPHTARITVDQQRVSKGTLRQIVCICVMSEVIKTIEITHGLYTGYSATPNSVILLSNSTSVSIVSLPTISSFAVHFVLDGFRRNEAQCYEIGITEPSHSHEPFHLAPVAITARHPLENVIGLVLISHPDQDYVEDRIKRELVEVHQQSASYLLLSRIRRGIVDDSIDTVCFQGGALLRVLGTKRVLVGNSFYTRLTTEIREKQGGAKQKISDKLHIWLRDCNPRCIVSSPMIDEKFFIIGEAEALVSDSFGRLHYVLRDVDRFEKATINCGVLSNIIILGS</sequence>
<proteinExistence type="predicted"/>
<evidence type="ECO:0000313" key="3">
    <source>
        <dbReference type="EMBL" id="KJH40394.1"/>
    </source>
</evidence>
<name>A0A0D8X9T7_DICVI</name>
<evidence type="ECO:0000259" key="2">
    <source>
        <dbReference type="Pfam" id="PF07678"/>
    </source>
</evidence>
<dbReference type="GO" id="GO:0005615">
    <property type="term" value="C:extracellular space"/>
    <property type="evidence" value="ECO:0007669"/>
    <property type="project" value="InterPro"/>
</dbReference>
<dbReference type="Pfam" id="PF07678">
    <property type="entry name" value="TED_complement"/>
    <property type="match status" value="1"/>
</dbReference>
<organism evidence="3 4">
    <name type="scientific">Dictyocaulus viviparus</name>
    <name type="common">Bovine lungworm</name>
    <dbReference type="NCBI Taxonomy" id="29172"/>
    <lineage>
        <taxon>Eukaryota</taxon>
        <taxon>Metazoa</taxon>
        <taxon>Ecdysozoa</taxon>
        <taxon>Nematoda</taxon>
        <taxon>Chromadorea</taxon>
        <taxon>Rhabditida</taxon>
        <taxon>Rhabditina</taxon>
        <taxon>Rhabditomorpha</taxon>
        <taxon>Strongyloidea</taxon>
        <taxon>Metastrongylidae</taxon>
        <taxon>Dictyocaulus</taxon>
    </lineage>
</organism>
<feature type="region of interest" description="Disordered" evidence="1">
    <location>
        <begin position="226"/>
        <end position="246"/>
    </location>
</feature>
<feature type="domain" description="Alpha-macroglobulin-like TED" evidence="2">
    <location>
        <begin position="41"/>
        <end position="308"/>
    </location>
</feature>
<evidence type="ECO:0000313" key="4">
    <source>
        <dbReference type="Proteomes" id="UP000053766"/>
    </source>
</evidence>
<dbReference type="EMBL" id="KN717261">
    <property type="protein sequence ID" value="KJH40394.1"/>
    <property type="molecule type" value="Genomic_DNA"/>
</dbReference>
<evidence type="ECO:0000256" key="1">
    <source>
        <dbReference type="SAM" id="MobiDB-lite"/>
    </source>
</evidence>
<dbReference type="Gene3D" id="1.50.10.20">
    <property type="match status" value="1"/>
</dbReference>
<gene>
    <name evidence="3" type="ORF">DICVIV_13654</name>
</gene>
<reference evidence="4" key="2">
    <citation type="journal article" date="2016" name="Sci. Rep.">
        <title>Dictyocaulus viviparus genome, variome and transcriptome elucidate lungworm biology and support future intervention.</title>
        <authorList>
            <person name="McNulty S.N."/>
            <person name="Strube C."/>
            <person name="Rosa B.A."/>
            <person name="Martin J.C."/>
            <person name="Tyagi R."/>
            <person name="Choi Y.J."/>
            <person name="Wang Q."/>
            <person name="Hallsworth Pepin K."/>
            <person name="Zhang X."/>
            <person name="Ozersky P."/>
            <person name="Wilson R.K."/>
            <person name="Sternberg P.W."/>
            <person name="Gasser R.B."/>
            <person name="Mitreva M."/>
        </authorList>
    </citation>
    <scope>NUCLEOTIDE SEQUENCE [LARGE SCALE GENOMIC DNA]</scope>
    <source>
        <strain evidence="4">HannoverDv2000</strain>
    </source>
</reference>